<accession>E1YDE7</accession>
<gene>
    <name evidence="1" type="ORF">N47_G39150</name>
</gene>
<dbReference type="InterPro" id="IPR036868">
    <property type="entry name" value="TusA-like_sf"/>
</dbReference>
<sequence length="92" mass="10774">MKGQVDYMLDVRGIISPFSLLKVSLVYQQMKPCQIMEITGCDPDMQRDLLRILPDASYEVICREHQTTDMENMKVRLEKRNPTDVKSLKRKL</sequence>
<protein>
    <submittedName>
        <fullName evidence="1">Uncharacterized protein</fullName>
    </submittedName>
</protein>
<organism evidence="1">
    <name type="scientific">uncultured Desulfobacterium sp</name>
    <dbReference type="NCBI Taxonomy" id="201089"/>
    <lineage>
        <taxon>Bacteria</taxon>
        <taxon>Pseudomonadati</taxon>
        <taxon>Thermodesulfobacteriota</taxon>
        <taxon>Desulfobacteria</taxon>
        <taxon>Desulfobacterales</taxon>
        <taxon>Desulfobacteriaceae</taxon>
        <taxon>Desulfobacterium</taxon>
        <taxon>environmental samples</taxon>
    </lineage>
</organism>
<proteinExistence type="predicted"/>
<name>E1YDE7_9BACT</name>
<dbReference type="SUPFAM" id="SSF64307">
    <property type="entry name" value="SirA-like"/>
    <property type="match status" value="1"/>
</dbReference>
<evidence type="ECO:0000313" key="1">
    <source>
        <dbReference type="EMBL" id="CBX28591.1"/>
    </source>
</evidence>
<dbReference type="Gene3D" id="3.30.110.40">
    <property type="entry name" value="TusA-like domain"/>
    <property type="match status" value="1"/>
</dbReference>
<dbReference type="EMBL" id="FR695868">
    <property type="protein sequence ID" value="CBX28591.1"/>
    <property type="molecule type" value="Genomic_DNA"/>
</dbReference>
<reference evidence="1" key="1">
    <citation type="journal article" date="2011" name="Environ. Microbiol.">
        <title>Genomic insights into the metabolic potential of the polycyclic aromatic hydrocarbon degrading sulfate-reducing Deltaproteobacterium N47.</title>
        <authorList>
            <person name="Bergmann F."/>
            <person name="Selesi D."/>
            <person name="Weinmaier T."/>
            <person name="Tischler P."/>
            <person name="Rattei T."/>
            <person name="Meckenstock R.U."/>
        </authorList>
    </citation>
    <scope>NUCLEOTIDE SEQUENCE</scope>
</reference>
<dbReference type="AlphaFoldDB" id="E1YDE7"/>